<name>S8DZU2_FOMSC</name>
<evidence type="ECO:0008006" key="5">
    <source>
        <dbReference type="Google" id="ProtNLM"/>
    </source>
</evidence>
<dbReference type="InterPro" id="IPR052660">
    <property type="entry name" value="Erythrocyte_Invasion_ImmMod"/>
</dbReference>
<dbReference type="InParanoid" id="S8DZU2"/>
<feature type="region of interest" description="Disordered" evidence="1">
    <location>
        <begin position="310"/>
        <end position="368"/>
    </location>
</feature>
<reference evidence="3 4" key="1">
    <citation type="journal article" date="2012" name="Science">
        <title>The Paleozoic origin of enzymatic lignin decomposition reconstructed from 31 fungal genomes.</title>
        <authorList>
            <person name="Floudas D."/>
            <person name="Binder M."/>
            <person name="Riley R."/>
            <person name="Barry K."/>
            <person name="Blanchette R.A."/>
            <person name="Henrissat B."/>
            <person name="Martinez A.T."/>
            <person name="Otillar R."/>
            <person name="Spatafora J.W."/>
            <person name="Yadav J.S."/>
            <person name="Aerts A."/>
            <person name="Benoit I."/>
            <person name="Boyd A."/>
            <person name="Carlson A."/>
            <person name="Copeland A."/>
            <person name="Coutinho P.M."/>
            <person name="de Vries R.P."/>
            <person name="Ferreira P."/>
            <person name="Findley K."/>
            <person name="Foster B."/>
            <person name="Gaskell J."/>
            <person name="Glotzer D."/>
            <person name="Gorecki P."/>
            <person name="Heitman J."/>
            <person name="Hesse C."/>
            <person name="Hori C."/>
            <person name="Igarashi K."/>
            <person name="Jurgens J.A."/>
            <person name="Kallen N."/>
            <person name="Kersten P."/>
            <person name="Kohler A."/>
            <person name="Kuees U."/>
            <person name="Kumar T.K.A."/>
            <person name="Kuo A."/>
            <person name="LaButti K."/>
            <person name="Larrondo L.F."/>
            <person name="Lindquist E."/>
            <person name="Ling A."/>
            <person name="Lombard V."/>
            <person name="Lucas S."/>
            <person name="Lundell T."/>
            <person name="Martin R."/>
            <person name="McLaughlin D.J."/>
            <person name="Morgenstern I."/>
            <person name="Morin E."/>
            <person name="Murat C."/>
            <person name="Nagy L.G."/>
            <person name="Nolan M."/>
            <person name="Ohm R.A."/>
            <person name="Patyshakuliyeva A."/>
            <person name="Rokas A."/>
            <person name="Ruiz-Duenas F.J."/>
            <person name="Sabat G."/>
            <person name="Salamov A."/>
            <person name="Samejima M."/>
            <person name="Schmutz J."/>
            <person name="Slot J.C."/>
            <person name="St John F."/>
            <person name="Stenlid J."/>
            <person name="Sun H."/>
            <person name="Sun S."/>
            <person name="Syed K."/>
            <person name="Tsang A."/>
            <person name="Wiebenga A."/>
            <person name="Young D."/>
            <person name="Pisabarro A."/>
            <person name="Eastwood D.C."/>
            <person name="Martin F."/>
            <person name="Cullen D."/>
            <person name="Grigoriev I.V."/>
            <person name="Hibbett D.S."/>
        </authorList>
    </citation>
    <scope>NUCLEOTIDE SEQUENCE</scope>
    <source>
        <strain evidence="4">FP-58527</strain>
    </source>
</reference>
<evidence type="ECO:0000256" key="2">
    <source>
        <dbReference type="SAM" id="Phobius"/>
    </source>
</evidence>
<evidence type="ECO:0000313" key="3">
    <source>
        <dbReference type="EMBL" id="EPS98506.1"/>
    </source>
</evidence>
<dbReference type="STRING" id="743788.S8DZU2"/>
<protein>
    <recommendedName>
        <fullName evidence="5">Mid2 domain-containing protein</fullName>
    </recommendedName>
</protein>
<keyword evidence="2" id="KW-0472">Membrane</keyword>
<dbReference type="CDD" id="cd12087">
    <property type="entry name" value="TM_EGFR-like"/>
    <property type="match status" value="1"/>
</dbReference>
<feature type="transmembrane region" description="Helical" evidence="2">
    <location>
        <begin position="242"/>
        <end position="264"/>
    </location>
</feature>
<dbReference type="OrthoDB" id="3194625at2759"/>
<feature type="compositionally biased region" description="Polar residues" evidence="1">
    <location>
        <begin position="477"/>
        <end position="491"/>
    </location>
</feature>
<dbReference type="PANTHER" id="PTHR16021">
    <property type="entry name" value="MANSC DOMAIN CONTAINING PROTEIN 1"/>
    <property type="match status" value="1"/>
</dbReference>
<dbReference type="AlphaFoldDB" id="S8DZU2"/>
<accession>S8DZU2</accession>
<dbReference type="eggNOG" id="ENOG502SCR1">
    <property type="taxonomic scope" value="Eukaryota"/>
</dbReference>
<dbReference type="Proteomes" id="UP000015241">
    <property type="component" value="Unassembled WGS sequence"/>
</dbReference>
<keyword evidence="2" id="KW-0812">Transmembrane</keyword>
<feature type="region of interest" description="Disordered" evidence="1">
    <location>
        <begin position="404"/>
        <end position="521"/>
    </location>
</feature>
<keyword evidence="2" id="KW-1133">Transmembrane helix</keyword>
<evidence type="ECO:0000256" key="1">
    <source>
        <dbReference type="SAM" id="MobiDB-lite"/>
    </source>
</evidence>
<gene>
    <name evidence="3" type="ORF">FOMPIDRAFT_1024644</name>
</gene>
<feature type="compositionally biased region" description="Polar residues" evidence="1">
    <location>
        <begin position="310"/>
        <end position="324"/>
    </location>
</feature>
<keyword evidence="4" id="KW-1185">Reference proteome</keyword>
<feature type="region of interest" description="Disordered" evidence="1">
    <location>
        <begin position="1"/>
        <end position="199"/>
    </location>
</feature>
<feature type="compositionally biased region" description="Low complexity" evidence="1">
    <location>
        <begin position="79"/>
        <end position="199"/>
    </location>
</feature>
<dbReference type="HOGENOM" id="CLU_522783_0_0_1"/>
<organism evidence="3 4">
    <name type="scientific">Fomitopsis schrenkii</name>
    <name type="common">Brown rot fungus</name>
    <dbReference type="NCBI Taxonomy" id="2126942"/>
    <lineage>
        <taxon>Eukaryota</taxon>
        <taxon>Fungi</taxon>
        <taxon>Dikarya</taxon>
        <taxon>Basidiomycota</taxon>
        <taxon>Agaricomycotina</taxon>
        <taxon>Agaricomycetes</taxon>
        <taxon>Polyporales</taxon>
        <taxon>Fomitopsis</taxon>
    </lineage>
</organism>
<feature type="compositionally biased region" description="Low complexity" evidence="1">
    <location>
        <begin position="33"/>
        <end position="71"/>
    </location>
</feature>
<dbReference type="PANTHER" id="PTHR16021:SF23">
    <property type="entry name" value="FI18411P1-RELATED"/>
    <property type="match status" value="1"/>
</dbReference>
<proteinExistence type="predicted"/>
<sequence length="521" mass="54261">MLRERSYRPLARSGFTVRRRQDTPLVLRQDGNGSAASGSSAQGSATGASSAATTQATQTATATGGSSVTQTDSGSQGGTATNPDTSTNTANTNTATDVRTNTSSDTQHSPTSTGTSPTSTQQPTTDTSTSTDTSTTTSSTITTSSQQTTTTTNSSATTSTTSTTQSTTTPTRTTESTTTQTSSSATPPPTSSSSATGRVSTIGTSTVVTTVNGQLTTSLEPIVTTLSEDDSTGLSPAANKGIIAGSVVGVFALLVLAFAMVIFYRRHRHKKLDFFKWSQPKPRSMLLAGEDLDDVDMGPPMAGYRDYPTSVASHSTAPSRTGHYSPTHYRDQTGSGSINGPPMDPNASYSQSRVNVGGGTSSPHLMGMRTSEAGSLFQEEVWPPPRKPFVDPLVSTEDLSHIVDDVMGPRNPNAAAGSSAQPRAESRLRGGRASVSSLESAPDSGDRHAKSPSQTTLIPPGSPREETRRTPLFVTNLAGTDTPSIYSQQSPPLRPSRHLSGGTLDEHQRLPMDGESMGEAL</sequence>
<evidence type="ECO:0000313" key="4">
    <source>
        <dbReference type="Proteomes" id="UP000015241"/>
    </source>
</evidence>
<dbReference type="EMBL" id="KE504165">
    <property type="protein sequence ID" value="EPS98506.1"/>
    <property type="molecule type" value="Genomic_DNA"/>
</dbReference>